<evidence type="ECO:0000256" key="1">
    <source>
        <dbReference type="SAM" id="Phobius"/>
    </source>
</evidence>
<evidence type="ECO:0000313" key="2">
    <source>
        <dbReference type="EMBL" id="SEF12645.1"/>
    </source>
</evidence>
<keyword evidence="1" id="KW-0812">Transmembrane</keyword>
<gene>
    <name evidence="2" type="ORF">SAMN04489740_4269</name>
</gene>
<dbReference type="Proteomes" id="UP000182725">
    <property type="component" value="Unassembled WGS sequence"/>
</dbReference>
<evidence type="ECO:0000313" key="3">
    <source>
        <dbReference type="Proteomes" id="UP000182725"/>
    </source>
</evidence>
<organism evidence="2 3">
    <name type="scientific">Arthrobacter alpinus</name>
    <dbReference type="NCBI Taxonomy" id="656366"/>
    <lineage>
        <taxon>Bacteria</taxon>
        <taxon>Bacillati</taxon>
        <taxon>Actinomycetota</taxon>
        <taxon>Actinomycetes</taxon>
        <taxon>Micrococcales</taxon>
        <taxon>Micrococcaceae</taxon>
        <taxon>Arthrobacter</taxon>
    </lineage>
</organism>
<dbReference type="RefSeq" id="WP_074713733.1">
    <property type="nucleotide sequence ID" value="NZ_FNTV01000002.1"/>
</dbReference>
<dbReference type="AlphaFoldDB" id="A0A1H5PFN9"/>
<protein>
    <submittedName>
        <fullName evidence="2">Alternate signal-mediated exported protein, RER_14450 family</fullName>
    </submittedName>
</protein>
<keyword evidence="1" id="KW-1133">Transmembrane helix</keyword>
<dbReference type="EMBL" id="FNTV01000002">
    <property type="protein sequence ID" value="SEF12645.1"/>
    <property type="molecule type" value="Genomic_DNA"/>
</dbReference>
<reference evidence="2 3" key="1">
    <citation type="submission" date="2016-10" db="EMBL/GenBank/DDBJ databases">
        <authorList>
            <person name="de Groot N.N."/>
        </authorList>
    </citation>
    <scope>NUCLEOTIDE SEQUENCE [LARGE SCALE GENOMIC DNA]</scope>
    <source>
        <strain evidence="2 3">DSM 22274</strain>
    </source>
</reference>
<keyword evidence="1" id="KW-0472">Membrane</keyword>
<sequence length="226" mass="23256">MSPAATRVAARATGRRRQFIVGASTVAVSALLIGGATWALWQAQTGFSGGHVTAGDLNLERGTGTWHQITPGVTAPAYGSLDTASEPFVSMPGDVIEFVVPITTTLQGENLNAALLVDVGSAASQELSSGLITASYRVENAQGEQLAPATGGAELGEPVTLPGLIGSNEGVSTDWTVVVTVNVHGDYRWTEQEPLLDLGSWTVDGIKVGLDQVRGGEASASARRGS</sequence>
<proteinExistence type="predicted"/>
<dbReference type="NCBIfam" id="TIGR04089">
    <property type="entry name" value="exp_by_SipW_III"/>
    <property type="match status" value="1"/>
</dbReference>
<name>A0A1H5PFN9_9MICC</name>
<accession>A0A1H5PFN9</accession>
<feature type="transmembrane region" description="Helical" evidence="1">
    <location>
        <begin position="20"/>
        <end position="41"/>
    </location>
</feature>
<dbReference type="InterPro" id="IPR024006">
    <property type="entry name" value="Alt_signal_exp_actinobact"/>
</dbReference>